<evidence type="ECO:0000313" key="7">
    <source>
        <dbReference type="EMBL" id="SHI08129.1"/>
    </source>
</evidence>
<feature type="domain" description="ABC-2 type transporter transmembrane" evidence="6">
    <location>
        <begin position="21"/>
        <end position="380"/>
    </location>
</feature>
<dbReference type="EMBL" id="FQXM01000067">
    <property type="protein sequence ID" value="SHI08129.1"/>
    <property type="molecule type" value="Genomic_DNA"/>
</dbReference>
<dbReference type="GO" id="GO:0016020">
    <property type="term" value="C:membrane"/>
    <property type="evidence" value="ECO:0007669"/>
    <property type="project" value="UniProtKB-SubCell"/>
</dbReference>
<keyword evidence="4 5" id="KW-0472">Membrane</keyword>
<dbReference type="PANTHER" id="PTHR43471:SF3">
    <property type="entry name" value="ABC TRANSPORTER PERMEASE PROTEIN NATB"/>
    <property type="match status" value="1"/>
</dbReference>
<feature type="transmembrane region" description="Helical" evidence="5">
    <location>
        <begin position="24"/>
        <end position="43"/>
    </location>
</feature>
<feature type="transmembrane region" description="Helical" evidence="5">
    <location>
        <begin position="231"/>
        <end position="253"/>
    </location>
</feature>
<protein>
    <submittedName>
        <fullName evidence="7">Sodium transport system permease protein</fullName>
    </submittedName>
</protein>
<dbReference type="GO" id="GO:0140359">
    <property type="term" value="F:ABC-type transporter activity"/>
    <property type="evidence" value="ECO:0007669"/>
    <property type="project" value="InterPro"/>
</dbReference>
<dbReference type="InterPro" id="IPR013525">
    <property type="entry name" value="ABC2_TM"/>
</dbReference>
<keyword evidence="3 5" id="KW-1133">Transmembrane helix</keyword>
<accession>A0A1M5Y875</accession>
<dbReference type="PANTHER" id="PTHR43471">
    <property type="entry name" value="ABC TRANSPORTER PERMEASE"/>
    <property type="match status" value="1"/>
</dbReference>
<organism evidence="7 8">
    <name type="scientific">Clostridium grantii DSM 8605</name>
    <dbReference type="NCBI Taxonomy" id="1121316"/>
    <lineage>
        <taxon>Bacteria</taxon>
        <taxon>Bacillati</taxon>
        <taxon>Bacillota</taxon>
        <taxon>Clostridia</taxon>
        <taxon>Eubacteriales</taxon>
        <taxon>Clostridiaceae</taxon>
        <taxon>Clostridium</taxon>
    </lineage>
</organism>
<evidence type="ECO:0000256" key="1">
    <source>
        <dbReference type="ARBA" id="ARBA00004141"/>
    </source>
</evidence>
<reference evidence="7 8" key="1">
    <citation type="submission" date="2016-11" db="EMBL/GenBank/DDBJ databases">
        <authorList>
            <person name="Jaros S."/>
            <person name="Januszkiewicz K."/>
            <person name="Wedrychowicz H."/>
        </authorList>
    </citation>
    <scope>NUCLEOTIDE SEQUENCE [LARGE SCALE GENOMIC DNA]</scope>
    <source>
        <strain evidence="7 8">DSM 8605</strain>
    </source>
</reference>
<feature type="transmembrane region" description="Helical" evidence="5">
    <location>
        <begin position="274"/>
        <end position="304"/>
    </location>
</feature>
<gene>
    <name evidence="7" type="ORF">SAMN02745207_04269</name>
</gene>
<dbReference type="Gene3D" id="3.40.1710.10">
    <property type="entry name" value="abc type-2 transporter like domain"/>
    <property type="match status" value="1"/>
</dbReference>
<evidence type="ECO:0000256" key="2">
    <source>
        <dbReference type="ARBA" id="ARBA00022692"/>
    </source>
</evidence>
<keyword evidence="2 5" id="KW-0812">Transmembrane</keyword>
<dbReference type="Pfam" id="PF12698">
    <property type="entry name" value="ABC2_membrane_3"/>
    <property type="match status" value="1"/>
</dbReference>
<feature type="transmembrane region" description="Helical" evidence="5">
    <location>
        <begin position="362"/>
        <end position="383"/>
    </location>
</feature>
<evidence type="ECO:0000256" key="3">
    <source>
        <dbReference type="ARBA" id="ARBA00022989"/>
    </source>
</evidence>
<evidence type="ECO:0000256" key="5">
    <source>
        <dbReference type="SAM" id="Phobius"/>
    </source>
</evidence>
<name>A0A1M5Y875_9CLOT</name>
<evidence type="ECO:0000256" key="4">
    <source>
        <dbReference type="ARBA" id="ARBA00023136"/>
    </source>
</evidence>
<keyword evidence="8" id="KW-1185">Reference proteome</keyword>
<dbReference type="AlphaFoldDB" id="A0A1M5Y875"/>
<dbReference type="Proteomes" id="UP000184447">
    <property type="component" value="Unassembled WGS sequence"/>
</dbReference>
<dbReference type="STRING" id="1121316.SAMN02745207_04269"/>
<sequence length="396" mass="44429">MKNNAIKVVFKKEMIEIFRDKKTIIIGILIPLFLFPLISFILGKTINNSDKKIQQEVKITIQDKGNSKLSEYIKKQTNINIVNVDNPEESLKKGDIYLYLNIPEKFDANIQKNNDISIDIIFDNSSRDSLAALSIIQTYIDMYSKGVVSERLNNNGIDSQILKAFETKIKTIEDESEGDARLILSMILPLLLILYSITGTMPPAMDLGAGEKERGTLEPLLTTKVNRMSLLWGKFFAITVVGIMMSIAAIVGIELTMVQQNGILKMSNGGTVKLLPIAILFIIIVPILNNMIFGALGLALSIYARSFKEAQTYLSPLSVIGLIGCYSTMMIDPKNIKTIYFNIPIANSVCLLKEMIVGVINYHHILITFGWTAIYILVSLYWAKYMFSKESVIFRT</sequence>
<feature type="transmembrane region" description="Helical" evidence="5">
    <location>
        <begin position="310"/>
        <end position="327"/>
    </location>
</feature>
<evidence type="ECO:0000259" key="6">
    <source>
        <dbReference type="Pfam" id="PF12698"/>
    </source>
</evidence>
<proteinExistence type="predicted"/>
<comment type="subcellular location">
    <subcellularLocation>
        <location evidence="1">Membrane</location>
        <topology evidence="1">Multi-pass membrane protein</topology>
    </subcellularLocation>
</comment>
<evidence type="ECO:0000313" key="8">
    <source>
        <dbReference type="Proteomes" id="UP000184447"/>
    </source>
</evidence>